<accession>X1HTS9</accession>
<feature type="non-terminal residue" evidence="1">
    <location>
        <position position="269"/>
    </location>
</feature>
<evidence type="ECO:0000313" key="1">
    <source>
        <dbReference type="EMBL" id="GAH73556.1"/>
    </source>
</evidence>
<dbReference type="EMBL" id="BARU01027376">
    <property type="protein sequence ID" value="GAH73556.1"/>
    <property type="molecule type" value="Genomic_DNA"/>
</dbReference>
<reference evidence="1" key="1">
    <citation type="journal article" date="2014" name="Front. Microbiol.">
        <title>High frequency of phylogenetically diverse reductive dehalogenase-homologous genes in deep subseafloor sedimentary metagenomes.</title>
        <authorList>
            <person name="Kawai M."/>
            <person name="Futagami T."/>
            <person name="Toyoda A."/>
            <person name="Takaki Y."/>
            <person name="Nishi S."/>
            <person name="Hori S."/>
            <person name="Arai W."/>
            <person name="Tsubouchi T."/>
            <person name="Morono Y."/>
            <person name="Uchiyama I."/>
            <person name="Ito T."/>
            <person name="Fujiyama A."/>
            <person name="Inagaki F."/>
            <person name="Takami H."/>
        </authorList>
    </citation>
    <scope>NUCLEOTIDE SEQUENCE</scope>
    <source>
        <strain evidence="1">Expedition CK06-06</strain>
    </source>
</reference>
<organism evidence="1">
    <name type="scientific">marine sediment metagenome</name>
    <dbReference type="NCBI Taxonomy" id="412755"/>
    <lineage>
        <taxon>unclassified sequences</taxon>
        <taxon>metagenomes</taxon>
        <taxon>ecological metagenomes</taxon>
    </lineage>
</organism>
<dbReference type="AlphaFoldDB" id="X1HTS9"/>
<name>X1HTS9_9ZZZZ</name>
<gene>
    <name evidence="1" type="ORF">S03H2_43837</name>
</gene>
<proteinExistence type="predicted"/>
<comment type="caution">
    <text evidence="1">The sequence shown here is derived from an EMBL/GenBank/DDBJ whole genome shotgun (WGS) entry which is preliminary data.</text>
</comment>
<protein>
    <submittedName>
        <fullName evidence="1">Uncharacterized protein</fullName>
    </submittedName>
</protein>
<sequence length="269" mass="30778">NGTIDIIFTETCNQYVRVNMSKIIIQVFDALGTPDPMSNVYIHVINGTGGENIISLLTNEQGIAKGIEIPELDFWYLTNTKYNFTLEYFGTTQIFNVSSDQYSTPPDTFIDVFNYTLVKNGSIEFKIRLNLDNYTTEFQNTTWDTDLEWESEFFFRVRFVSTTNALDDPPYWVPINEPDYVIWEIKDKYGDETLYSGNMRFEGEGYFNHTFDSTSLIGNEQYLFVVYGKKTGYQDPDPASMLFTVSPKVTSLGVYNTTSMASLGSNVTQ</sequence>
<feature type="non-terminal residue" evidence="1">
    <location>
        <position position="1"/>
    </location>
</feature>